<evidence type="ECO:0008006" key="3">
    <source>
        <dbReference type="Google" id="ProtNLM"/>
    </source>
</evidence>
<organism evidence="1 2">
    <name type="scientific">Candidatus Electrothrix marina</name>
    <dbReference type="NCBI Taxonomy" id="1859130"/>
    <lineage>
        <taxon>Bacteria</taxon>
        <taxon>Pseudomonadati</taxon>
        <taxon>Thermodesulfobacteriota</taxon>
        <taxon>Desulfobulbia</taxon>
        <taxon>Desulfobulbales</taxon>
        <taxon>Desulfobulbaceae</taxon>
        <taxon>Candidatus Electrothrix</taxon>
    </lineage>
</organism>
<sequence>MHPMSVNTAPSKRILIIQYSFSAQTRKLVRSMMEGLEEYPVSLFRERLRPITEQHFPIGTIPKIVKKMVVTMFRQRVPIHPLSPQCFEDYDLIILAGPTWSYNPSGPVLSLLDRDGERLFRDQTVLPVISCRGFWRTHWWGIRSLLRKLGATVPNRVVFNHPTKEPWCTIGVFLKLAGKIPERMPLMRKHYKTYGHTRSQMAEARRFGEMIGRALIQGDGLEELDFRTKLAIFEG</sequence>
<accession>A0A444JGY8</accession>
<proteinExistence type="predicted"/>
<dbReference type="SUPFAM" id="SSF52218">
    <property type="entry name" value="Flavoproteins"/>
    <property type="match status" value="1"/>
</dbReference>
<dbReference type="Gene3D" id="3.40.50.360">
    <property type="match status" value="1"/>
</dbReference>
<protein>
    <recommendedName>
        <fullName evidence="3">Flavodoxin-like domain-containing protein</fullName>
    </recommendedName>
</protein>
<evidence type="ECO:0000313" key="2">
    <source>
        <dbReference type="Proteomes" id="UP000288892"/>
    </source>
</evidence>
<name>A0A444JGY8_9BACT</name>
<comment type="caution">
    <text evidence="1">The sequence shown here is derived from an EMBL/GenBank/DDBJ whole genome shotgun (WGS) entry which is preliminary data.</text>
</comment>
<gene>
    <name evidence="1" type="ORF">VU01_10181</name>
</gene>
<evidence type="ECO:0000313" key="1">
    <source>
        <dbReference type="EMBL" id="RWX52343.1"/>
    </source>
</evidence>
<dbReference type="EMBL" id="MTKS01000018">
    <property type="protein sequence ID" value="RWX52343.1"/>
    <property type="molecule type" value="Genomic_DNA"/>
</dbReference>
<reference evidence="1 2" key="1">
    <citation type="submission" date="2017-01" db="EMBL/GenBank/DDBJ databases">
        <title>The cable genome- insights into the physiology and evolution of filamentous bacteria capable of sulfide oxidation via long distance electron transfer.</title>
        <authorList>
            <person name="Schreiber L."/>
            <person name="Bjerg J.T."/>
            <person name="Boggild A."/>
            <person name="Van De Vossenberg J."/>
            <person name="Meysman F."/>
            <person name="Nielsen L.P."/>
            <person name="Schramm A."/>
            <person name="Kjeldsen K.U."/>
        </authorList>
    </citation>
    <scope>NUCLEOTIDE SEQUENCE [LARGE SCALE GENOMIC DNA]</scope>
    <source>
        <strain evidence="1">A5</strain>
    </source>
</reference>
<dbReference type="AlphaFoldDB" id="A0A444JGY8"/>
<keyword evidence="2" id="KW-1185">Reference proteome</keyword>
<dbReference type="Proteomes" id="UP000288892">
    <property type="component" value="Unassembled WGS sequence"/>
</dbReference>
<dbReference type="InterPro" id="IPR029039">
    <property type="entry name" value="Flavoprotein-like_sf"/>
</dbReference>